<reference evidence="2 3" key="1">
    <citation type="submission" date="2019-08" db="EMBL/GenBank/DDBJ databases">
        <title>Bradyrhizobium hipponensis sp. nov., a rhizobium isolated from a Lupinus angustifolius root nodule in Tunisia.</title>
        <authorList>
            <person name="Off K."/>
            <person name="Rejili M."/>
            <person name="Mars M."/>
            <person name="Brachmann A."/>
            <person name="Marin M."/>
        </authorList>
    </citation>
    <scope>NUCLEOTIDE SEQUENCE [LARGE SCALE GENOMIC DNA]</scope>
    <source>
        <strain evidence="3">aSej3</strain>
    </source>
</reference>
<keyword evidence="1" id="KW-0472">Membrane</keyword>
<evidence type="ECO:0000256" key="1">
    <source>
        <dbReference type="SAM" id="Phobius"/>
    </source>
</evidence>
<evidence type="ECO:0000313" key="3">
    <source>
        <dbReference type="Proteomes" id="UP000324797"/>
    </source>
</evidence>
<sequence length="231" mass="25257">MLEIVIKYILGESRTIRNAPASAIVIAFGAFAIVWIAMDWRYAAIIANRDGIIASRDAAINLIATQRDAYKEKLGGVSPDQAKSRVDALESANANLAARLAAISKRVKPEYPLEDEQKETLIQLLSDVPKNSRFHVDIFWPQLNGNPRNAYAVAELFSTAQWDVAVRRADSISGHGLVFAFDAKAAVDGSKRSPEAVKLIELFGRAKIDSAIDNLSDVSEGSFRFIVGEPN</sequence>
<protein>
    <submittedName>
        <fullName evidence="2">Uncharacterized protein</fullName>
    </submittedName>
</protein>
<keyword evidence="1" id="KW-0812">Transmembrane</keyword>
<name>A0A5S4YD13_9BRAD</name>
<dbReference type="AlphaFoldDB" id="A0A5S4YD13"/>
<keyword evidence="1" id="KW-1133">Transmembrane helix</keyword>
<dbReference type="EMBL" id="VSTH01000154">
    <property type="protein sequence ID" value="TYO61862.1"/>
    <property type="molecule type" value="Genomic_DNA"/>
</dbReference>
<dbReference type="Proteomes" id="UP000324797">
    <property type="component" value="Unassembled WGS sequence"/>
</dbReference>
<organism evidence="2 3">
    <name type="scientific">Bradyrhizobium hipponense</name>
    <dbReference type="NCBI Taxonomy" id="2605638"/>
    <lineage>
        <taxon>Bacteria</taxon>
        <taxon>Pseudomonadati</taxon>
        <taxon>Pseudomonadota</taxon>
        <taxon>Alphaproteobacteria</taxon>
        <taxon>Hyphomicrobiales</taxon>
        <taxon>Nitrobacteraceae</taxon>
        <taxon>Bradyrhizobium</taxon>
    </lineage>
</organism>
<proteinExistence type="predicted"/>
<accession>A0A5S4YD13</accession>
<keyword evidence="3" id="KW-1185">Reference proteome</keyword>
<feature type="transmembrane region" description="Helical" evidence="1">
    <location>
        <begin position="21"/>
        <end position="38"/>
    </location>
</feature>
<comment type="caution">
    <text evidence="2">The sequence shown here is derived from an EMBL/GenBank/DDBJ whole genome shotgun (WGS) entry which is preliminary data.</text>
</comment>
<dbReference type="RefSeq" id="WP_148744281.1">
    <property type="nucleotide sequence ID" value="NZ_VSTH01000154.1"/>
</dbReference>
<gene>
    <name evidence="2" type="ORF">FXV83_36020</name>
</gene>
<evidence type="ECO:0000313" key="2">
    <source>
        <dbReference type="EMBL" id="TYO61862.1"/>
    </source>
</evidence>